<comment type="cofactor">
    <cofactor evidence="13">
        <name>Mg(2+)</name>
        <dbReference type="ChEBI" id="CHEBI:18420"/>
    </cofactor>
    <text evidence="13">Binds 2 Mg(2+) ions per subunit.</text>
</comment>
<evidence type="ECO:0000313" key="21">
    <source>
        <dbReference type="Proteomes" id="UP000031928"/>
    </source>
</evidence>
<dbReference type="PROSITE" id="PS00181">
    <property type="entry name" value="GLNA_ATP"/>
    <property type="match status" value="1"/>
</dbReference>
<feature type="binding site" evidence="11">
    <location>
        <position position="368"/>
    </location>
    <ligand>
        <name>L-glutamate</name>
        <dbReference type="ChEBI" id="CHEBI:29985"/>
    </ligand>
</feature>
<dbReference type="AlphaFoldDB" id="A0A0B6TUS4"/>
<dbReference type="PANTHER" id="PTHR43407">
    <property type="entry name" value="GLUTAMINE SYNTHETASE"/>
    <property type="match status" value="1"/>
</dbReference>
<evidence type="ECO:0000256" key="14">
    <source>
        <dbReference type="PIRSR" id="PIRSR604809-50"/>
    </source>
</evidence>
<dbReference type="SMART" id="SM01230">
    <property type="entry name" value="Gln-synt_C"/>
    <property type="match status" value="1"/>
</dbReference>
<feature type="binding site" evidence="12">
    <location>
        <position position="214"/>
    </location>
    <ligand>
        <name>ATP</name>
        <dbReference type="ChEBI" id="CHEBI:30616"/>
    </ligand>
</feature>
<evidence type="ECO:0000256" key="17">
    <source>
        <dbReference type="RuleBase" id="RU004356"/>
    </source>
</evidence>
<dbReference type="FunFam" id="3.30.590.10:FF:000001">
    <property type="entry name" value="Glutamine synthetase"/>
    <property type="match status" value="1"/>
</dbReference>
<evidence type="ECO:0000256" key="8">
    <source>
        <dbReference type="ARBA" id="ARBA00022741"/>
    </source>
</evidence>
<evidence type="ECO:0000256" key="6">
    <source>
        <dbReference type="ARBA" id="ARBA00022490"/>
    </source>
</evidence>
<dbReference type="GO" id="GO:0006542">
    <property type="term" value="P:glutamine biosynthetic process"/>
    <property type="evidence" value="ECO:0007669"/>
    <property type="project" value="InterPro"/>
</dbReference>
<dbReference type="InterPro" id="IPR008146">
    <property type="entry name" value="Gln_synth_cat_dom"/>
</dbReference>
<dbReference type="EC" id="6.3.1.2" evidence="4 17"/>
<dbReference type="GO" id="GO:0046872">
    <property type="term" value="F:metal ion binding"/>
    <property type="evidence" value="ECO:0007669"/>
    <property type="project" value="UniProtKB-KW"/>
</dbReference>
<sequence>MAFQTTEDVVKFIKDEKVEFVDVRFTDVPGTEHHFTIPASMFDEEAAEEGLAFDGSSIRGFTTIDESDMNLLPDIATAKIDPFREAKTLNIKFFVHDPFTREPFSRDPRNVARKAEEYLASTGIADACFFGAEAEFYLFDSVRFQTDINSGFYEVDSDEGWWNRGAEGRLDGRPNLGYTNRVKGGYFPVPPYDQSVDIRDEMVRHLSNAGYQIERFHHEVGTGGQQEINYRFNTLLHAADDLQSFKYIVKNTAFANGKTATFMPKPLAGDNGSGMHAHQSLWKDGKPLFHDESGYAGLSDMARYYIGGILHHAGAVLAFTNATLNSYHRLVPGFEAPINLVYSQRNRSAAIRIPITGSNPKAKRIEFRAPDPSGNPYFGFAAMMLAGLDGIKNRIEPMAPVDKDLYELPPEEAAAIPQAPTSLEASLAALQADSDFLTEGDVFTEDLIEAYVKLKYDNEISPARLRPTPLEFEMYYDC</sequence>
<evidence type="ECO:0000256" key="10">
    <source>
        <dbReference type="ARBA" id="ARBA00049436"/>
    </source>
</evidence>
<evidence type="ECO:0000259" key="18">
    <source>
        <dbReference type="PROSITE" id="PS51986"/>
    </source>
</evidence>
<dbReference type="InterPro" id="IPR004809">
    <property type="entry name" value="Gln_synth_I"/>
</dbReference>
<comment type="similarity">
    <text evidence="2 15 16">Belongs to the glutamine synthetase family.</text>
</comment>
<dbReference type="PROSITE" id="PS51987">
    <property type="entry name" value="GS_CATALYTIC"/>
    <property type="match status" value="1"/>
</dbReference>
<comment type="subunit">
    <text evidence="3">Oligomer of 12 subunits arranged in the form of two hexagons.</text>
</comment>
<feature type="binding site" evidence="12">
    <location>
        <position position="347"/>
    </location>
    <ligand>
        <name>ATP</name>
        <dbReference type="ChEBI" id="CHEBI:30616"/>
    </ligand>
</feature>
<feature type="binding site" evidence="12">
    <location>
        <position position="361"/>
    </location>
    <ligand>
        <name>ATP</name>
        <dbReference type="ChEBI" id="CHEBI:30616"/>
    </ligand>
</feature>
<evidence type="ECO:0000256" key="5">
    <source>
        <dbReference type="ARBA" id="ARBA00021364"/>
    </source>
</evidence>
<keyword evidence="7 17" id="KW-0436">Ligase</keyword>
<feature type="binding site" evidence="13">
    <location>
        <position position="366"/>
    </location>
    <ligand>
        <name>Mg(2+)</name>
        <dbReference type="ChEBI" id="CHEBI:18420"/>
        <label>1</label>
    </ligand>
</feature>
<evidence type="ECO:0000259" key="19">
    <source>
        <dbReference type="PROSITE" id="PS51987"/>
    </source>
</evidence>
<dbReference type="SUPFAM" id="SSF54368">
    <property type="entry name" value="Glutamine synthetase, N-terminal domain"/>
    <property type="match status" value="1"/>
</dbReference>
<evidence type="ECO:0000256" key="15">
    <source>
        <dbReference type="PROSITE-ProRule" id="PRU01330"/>
    </source>
</evidence>
<evidence type="ECO:0000256" key="9">
    <source>
        <dbReference type="ARBA" id="ARBA00022840"/>
    </source>
</evidence>
<dbReference type="InterPro" id="IPR008147">
    <property type="entry name" value="Gln_synt_N"/>
</dbReference>
<feature type="domain" description="GS beta-grasp" evidence="18">
    <location>
        <begin position="16"/>
        <end position="100"/>
    </location>
</feature>
<keyword evidence="13" id="KW-0479">Metal-binding</keyword>
<protein>
    <recommendedName>
        <fullName evidence="5 17">Glutamine synthetase</fullName>
        <ecNumber evidence="4 17">6.3.1.2</ecNumber>
    </recommendedName>
</protein>
<keyword evidence="6" id="KW-0963">Cytoplasm</keyword>
<evidence type="ECO:0000256" key="7">
    <source>
        <dbReference type="ARBA" id="ARBA00022598"/>
    </source>
</evidence>
<feature type="binding site" evidence="11">
    <location>
        <begin position="271"/>
        <end position="272"/>
    </location>
    <ligand>
        <name>L-glutamate</name>
        <dbReference type="ChEBI" id="CHEBI:29985"/>
    </ligand>
</feature>
<dbReference type="GO" id="GO:0005737">
    <property type="term" value="C:cytoplasm"/>
    <property type="evidence" value="ECO:0007669"/>
    <property type="project" value="UniProtKB-SubCell"/>
</dbReference>
<dbReference type="Gene3D" id="3.30.590.10">
    <property type="entry name" value="Glutamine synthetase/guanido kinase, catalytic domain"/>
    <property type="match status" value="1"/>
</dbReference>
<dbReference type="NCBIfam" id="TIGR00653">
    <property type="entry name" value="GlnA"/>
    <property type="match status" value="1"/>
</dbReference>
<feature type="binding site" evidence="11">
    <location>
        <position position="329"/>
    </location>
    <ligand>
        <name>L-glutamate</name>
        <dbReference type="ChEBI" id="CHEBI:29985"/>
    </ligand>
</feature>
<dbReference type="PROSITE" id="PS00180">
    <property type="entry name" value="GLNA_1"/>
    <property type="match status" value="1"/>
</dbReference>
<feature type="binding site" evidence="13">
    <location>
        <position position="219"/>
    </location>
    <ligand>
        <name>Mg(2+)</name>
        <dbReference type="ChEBI" id="CHEBI:18420"/>
        <label>2</label>
    </ligand>
</feature>
<dbReference type="EMBL" id="CP007790">
    <property type="protein sequence ID" value="AJK69315.1"/>
    <property type="molecule type" value="Genomic_DNA"/>
</dbReference>
<dbReference type="InterPro" id="IPR027303">
    <property type="entry name" value="Gln_synth_gly_rich_site"/>
</dbReference>
<feature type="domain" description="GS catalytic" evidence="19">
    <location>
        <begin position="108"/>
        <end position="478"/>
    </location>
</feature>
<accession>A0A0B6TUS4</accession>
<evidence type="ECO:0000256" key="3">
    <source>
        <dbReference type="ARBA" id="ARBA00011354"/>
    </source>
</evidence>
<feature type="binding site" evidence="13">
    <location>
        <position position="133"/>
    </location>
    <ligand>
        <name>Mg(2+)</name>
        <dbReference type="ChEBI" id="CHEBI:18420"/>
        <label>1</label>
    </ligand>
</feature>
<keyword evidence="21" id="KW-1185">Reference proteome</keyword>
<keyword evidence="9 12" id="KW-0067">ATP-binding</keyword>
<keyword evidence="8 12" id="KW-0547">Nucleotide-binding</keyword>
<dbReference type="Proteomes" id="UP000031928">
    <property type="component" value="Chromosome"/>
</dbReference>
<keyword evidence="14" id="KW-0597">Phosphoprotein</keyword>
<dbReference type="Gene3D" id="3.10.20.70">
    <property type="entry name" value="Glutamine synthetase, N-terminal domain"/>
    <property type="match status" value="1"/>
</dbReference>
<dbReference type="GO" id="GO:0005524">
    <property type="term" value="F:ATP binding"/>
    <property type="evidence" value="ECO:0007669"/>
    <property type="project" value="UniProtKB-KW"/>
</dbReference>
<evidence type="ECO:0000256" key="4">
    <source>
        <dbReference type="ARBA" id="ARBA00012937"/>
    </source>
</evidence>
<evidence type="ECO:0000256" key="2">
    <source>
        <dbReference type="ARBA" id="ARBA00009897"/>
    </source>
</evidence>
<evidence type="ECO:0000256" key="11">
    <source>
        <dbReference type="PIRSR" id="PIRSR604809-1"/>
    </source>
</evidence>
<comment type="catalytic activity">
    <reaction evidence="10 17">
        <text>L-glutamate + NH4(+) + ATP = L-glutamine + ADP + phosphate + H(+)</text>
        <dbReference type="Rhea" id="RHEA:16169"/>
        <dbReference type="ChEBI" id="CHEBI:15378"/>
        <dbReference type="ChEBI" id="CHEBI:28938"/>
        <dbReference type="ChEBI" id="CHEBI:29985"/>
        <dbReference type="ChEBI" id="CHEBI:30616"/>
        <dbReference type="ChEBI" id="CHEBI:43474"/>
        <dbReference type="ChEBI" id="CHEBI:58359"/>
        <dbReference type="ChEBI" id="CHEBI:456216"/>
        <dbReference type="EC" id="6.3.1.2"/>
    </reaction>
</comment>
<dbReference type="InterPro" id="IPR014746">
    <property type="entry name" value="Gln_synth/guanido_kin_cat_dom"/>
</dbReference>
<dbReference type="InterPro" id="IPR036651">
    <property type="entry name" value="Gln_synt_N_sf"/>
</dbReference>
<dbReference type="KEGG" id="cmq:B840_08585"/>
<dbReference type="GO" id="GO:0004356">
    <property type="term" value="F:glutamine synthetase activity"/>
    <property type="evidence" value="ECO:0007669"/>
    <property type="project" value="UniProtKB-EC"/>
</dbReference>
<dbReference type="OrthoDB" id="9807095at2"/>
<evidence type="ECO:0000256" key="13">
    <source>
        <dbReference type="PIRSR" id="PIRSR604809-3"/>
    </source>
</evidence>
<feature type="binding site" evidence="13">
    <location>
        <position position="135"/>
    </location>
    <ligand>
        <name>Mg(2+)</name>
        <dbReference type="ChEBI" id="CHEBI:18420"/>
        <label>2</label>
    </ligand>
</feature>
<dbReference type="Pfam" id="PF03951">
    <property type="entry name" value="Gln-synt_N"/>
    <property type="match status" value="1"/>
</dbReference>
<evidence type="ECO:0000256" key="1">
    <source>
        <dbReference type="ARBA" id="ARBA00004496"/>
    </source>
</evidence>
<evidence type="ECO:0000256" key="16">
    <source>
        <dbReference type="RuleBase" id="RU000384"/>
    </source>
</evidence>
<dbReference type="GO" id="GO:0016020">
    <property type="term" value="C:membrane"/>
    <property type="evidence" value="ECO:0007669"/>
    <property type="project" value="TreeGrafter"/>
</dbReference>
<dbReference type="Pfam" id="PF00120">
    <property type="entry name" value="Gln-synt_C"/>
    <property type="match status" value="1"/>
</dbReference>
<proteinExistence type="inferred from homology"/>
<organism evidence="20 21">
    <name type="scientific">Corynebacterium marinum DSM 44953</name>
    <dbReference type="NCBI Taxonomy" id="1224162"/>
    <lineage>
        <taxon>Bacteria</taxon>
        <taxon>Bacillati</taxon>
        <taxon>Actinomycetota</taxon>
        <taxon>Actinomycetes</taxon>
        <taxon>Mycobacteriales</taxon>
        <taxon>Corynebacteriaceae</taxon>
        <taxon>Corynebacterium</taxon>
    </lineage>
</organism>
<dbReference type="SUPFAM" id="SSF55931">
    <property type="entry name" value="Glutamine synthetase/guanido kinase"/>
    <property type="match status" value="1"/>
</dbReference>
<dbReference type="STRING" id="1224162.B840_08585"/>
<reference evidence="20 21" key="1">
    <citation type="submission" date="2014-05" db="EMBL/GenBank/DDBJ databases">
        <title>Complete genome sequence of Corynebacterium marinum DSM 44953.</title>
        <authorList>
            <person name="Schaffert L."/>
            <person name="Albersmeier A."/>
            <person name="Kalinowski J."/>
            <person name="Ruckert C."/>
        </authorList>
    </citation>
    <scope>NUCLEOTIDE SEQUENCE [LARGE SCALE GENOMIC DNA]</scope>
    <source>
        <strain evidence="20 21">DSM 44953</strain>
    </source>
</reference>
<feature type="modified residue" description="O-AMP-tyrosine" evidence="14">
    <location>
        <position position="406"/>
    </location>
</feature>
<comment type="subcellular location">
    <subcellularLocation>
        <location evidence="1">Cytoplasm</location>
    </subcellularLocation>
</comment>
<gene>
    <name evidence="20" type="primary">glnA1</name>
    <name evidence="20" type="ORF">B840_08585</name>
</gene>
<dbReference type="RefSeq" id="WP_042621799.1">
    <property type="nucleotide sequence ID" value="NZ_CP007790.1"/>
</dbReference>
<dbReference type="GO" id="GO:0019740">
    <property type="term" value="P:nitrogen utilization"/>
    <property type="evidence" value="ECO:0007669"/>
    <property type="project" value="TreeGrafter"/>
</dbReference>
<dbReference type="InterPro" id="IPR027302">
    <property type="entry name" value="Gln_synth_N_conserv_site"/>
</dbReference>
<dbReference type="PROSITE" id="PS51986">
    <property type="entry name" value="GS_BETA_GRASP"/>
    <property type="match status" value="1"/>
</dbReference>
<feature type="binding site" evidence="12">
    <location>
        <begin position="230"/>
        <end position="232"/>
    </location>
    <ligand>
        <name>ATP</name>
        <dbReference type="ChEBI" id="CHEBI:30616"/>
    </ligand>
</feature>
<dbReference type="HOGENOM" id="CLU_017290_1_2_11"/>
<feature type="binding site" evidence="11">
    <location>
        <position position="335"/>
    </location>
    <ligand>
        <name>L-glutamate</name>
        <dbReference type="ChEBI" id="CHEBI:29985"/>
    </ligand>
</feature>
<evidence type="ECO:0000313" key="20">
    <source>
        <dbReference type="EMBL" id="AJK69315.1"/>
    </source>
</evidence>
<feature type="binding site" evidence="13">
    <location>
        <position position="227"/>
    </location>
    <ligand>
        <name>Mg(2+)</name>
        <dbReference type="ChEBI" id="CHEBI:18420"/>
        <label>2</label>
    </ligand>
</feature>
<keyword evidence="13" id="KW-0460">Magnesium</keyword>
<evidence type="ECO:0000256" key="12">
    <source>
        <dbReference type="PIRSR" id="PIRSR604809-2"/>
    </source>
</evidence>
<feature type="binding site" evidence="13">
    <location>
        <position position="276"/>
    </location>
    <ligand>
        <name>Mg(2+)</name>
        <dbReference type="ChEBI" id="CHEBI:18420"/>
        <label>1</label>
    </ligand>
</feature>
<feature type="binding site" evidence="11">
    <location>
        <position position="347"/>
    </location>
    <ligand>
        <name>L-glutamate</name>
        <dbReference type="ChEBI" id="CHEBI:29985"/>
    </ligand>
</feature>
<feature type="binding site" evidence="12">
    <location>
        <begin position="278"/>
        <end position="280"/>
    </location>
    <ligand>
        <name>ATP</name>
        <dbReference type="ChEBI" id="CHEBI:30616"/>
    </ligand>
</feature>
<name>A0A0B6TUS4_9CORY</name>
<dbReference type="PANTHER" id="PTHR43407:SF1">
    <property type="entry name" value="LENGSIN"/>
    <property type="match status" value="1"/>
</dbReference>